<dbReference type="EMBL" id="AUZY01006384">
    <property type="protein sequence ID" value="EQD54570.1"/>
    <property type="molecule type" value="Genomic_DNA"/>
</dbReference>
<feature type="non-terminal residue" evidence="2">
    <location>
        <position position="134"/>
    </location>
</feature>
<dbReference type="Pfam" id="PF01695">
    <property type="entry name" value="IstB_IS21"/>
    <property type="match status" value="1"/>
</dbReference>
<evidence type="ECO:0000259" key="1">
    <source>
        <dbReference type="Pfam" id="PF01695"/>
    </source>
</evidence>
<organism evidence="2">
    <name type="scientific">mine drainage metagenome</name>
    <dbReference type="NCBI Taxonomy" id="410659"/>
    <lineage>
        <taxon>unclassified sequences</taxon>
        <taxon>metagenomes</taxon>
        <taxon>ecological metagenomes</taxon>
    </lineage>
</organism>
<dbReference type="Gene3D" id="3.40.50.300">
    <property type="entry name" value="P-loop containing nucleotide triphosphate hydrolases"/>
    <property type="match status" value="1"/>
</dbReference>
<dbReference type="InterPro" id="IPR027417">
    <property type="entry name" value="P-loop_NTPase"/>
</dbReference>
<accession>T1BKS2</accession>
<dbReference type="InterPro" id="IPR002611">
    <property type="entry name" value="IstB_ATP-bd"/>
</dbReference>
<evidence type="ECO:0000313" key="2">
    <source>
        <dbReference type="EMBL" id="EQD54570.1"/>
    </source>
</evidence>
<reference evidence="2" key="2">
    <citation type="journal article" date="2014" name="ISME J.">
        <title>Microbial stratification in low pH oxic and suboxic macroscopic growths along an acid mine drainage.</title>
        <authorList>
            <person name="Mendez-Garcia C."/>
            <person name="Mesa V."/>
            <person name="Sprenger R.R."/>
            <person name="Richter M."/>
            <person name="Diez M.S."/>
            <person name="Solano J."/>
            <person name="Bargiela R."/>
            <person name="Golyshina O.V."/>
            <person name="Manteca A."/>
            <person name="Ramos J.L."/>
            <person name="Gallego J.R."/>
            <person name="Llorente I."/>
            <person name="Martins Dos Santos V.A."/>
            <person name="Jensen O.N."/>
            <person name="Pelaez A.I."/>
            <person name="Sanchez J."/>
            <person name="Ferrer M."/>
        </authorList>
    </citation>
    <scope>NUCLEOTIDE SEQUENCE</scope>
</reference>
<dbReference type="GO" id="GO:0005524">
    <property type="term" value="F:ATP binding"/>
    <property type="evidence" value="ECO:0007669"/>
    <property type="project" value="InterPro"/>
</dbReference>
<dbReference type="AlphaFoldDB" id="T1BKS2"/>
<proteinExistence type="predicted"/>
<name>T1BKS2_9ZZZZ</name>
<reference evidence="2" key="1">
    <citation type="submission" date="2013-08" db="EMBL/GenBank/DDBJ databases">
        <authorList>
            <person name="Mendez C."/>
            <person name="Richter M."/>
            <person name="Ferrer M."/>
            <person name="Sanchez J."/>
        </authorList>
    </citation>
    <scope>NUCLEOTIDE SEQUENCE</scope>
</reference>
<gene>
    <name evidence="2" type="ORF">B1B_09637</name>
</gene>
<sequence>MLVNATCKKLAELGLSTMAEGLADQLSQPERYSELSFEDRLGLLVDKEADAKDTRRVKMRLRVAKLRYPASVEDLDLRTPRGLDKGLVMELAAGTWVGRHHNAVVTGPTGVGKSFIACALAQAAIRTGHSAYYV</sequence>
<protein>
    <submittedName>
        <fullName evidence="2">IstB ATP binding domain-containing protein</fullName>
    </submittedName>
</protein>
<dbReference type="SUPFAM" id="SSF52540">
    <property type="entry name" value="P-loop containing nucleoside triphosphate hydrolases"/>
    <property type="match status" value="1"/>
</dbReference>
<feature type="domain" description="IstB-like ATP-binding" evidence="1">
    <location>
        <begin position="9"/>
        <end position="134"/>
    </location>
</feature>
<comment type="caution">
    <text evidence="2">The sequence shown here is derived from an EMBL/GenBank/DDBJ whole genome shotgun (WGS) entry which is preliminary data.</text>
</comment>